<name>A0A512RRK7_9BACT</name>
<sequence length="62" mass="6611">MQIGKATRYSRAIGFPVTEGRKVRTAQGNAPPNGWVLRESGVTDSATENNRPGIRGKGENVG</sequence>
<accession>A0A512RRK7</accession>
<evidence type="ECO:0000313" key="2">
    <source>
        <dbReference type="EMBL" id="GEP98333.1"/>
    </source>
</evidence>
<evidence type="ECO:0000256" key="1">
    <source>
        <dbReference type="SAM" id="MobiDB-lite"/>
    </source>
</evidence>
<dbReference type="Proteomes" id="UP000321436">
    <property type="component" value="Unassembled WGS sequence"/>
</dbReference>
<reference evidence="2 3" key="1">
    <citation type="submission" date="2019-07" db="EMBL/GenBank/DDBJ databases">
        <title>Whole genome shotgun sequence of Chitinophaga cymbidii NBRC 109752.</title>
        <authorList>
            <person name="Hosoyama A."/>
            <person name="Uohara A."/>
            <person name="Ohji S."/>
            <person name="Ichikawa N."/>
        </authorList>
    </citation>
    <scope>NUCLEOTIDE SEQUENCE [LARGE SCALE GENOMIC DNA]</scope>
    <source>
        <strain evidence="2 3">NBRC 109752</strain>
    </source>
</reference>
<gene>
    <name evidence="2" type="ORF">CCY01nite_45930</name>
</gene>
<organism evidence="2 3">
    <name type="scientific">Chitinophaga cymbidii</name>
    <dbReference type="NCBI Taxonomy" id="1096750"/>
    <lineage>
        <taxon>Bacteria</taxon>
        <taxon>Pseudomonadati</taxon>
        <taxon>Bacteroidota</taxon>
        <taxon>Chitinophagia</taxon>
        <taxon>Chitinophagales</taxon>
        <taxon>Chitinophagaceae</taxon>
        <taxon>Chitinophaga</taxon>
    </lineage>
</organism>
<keyword evidence="3" id="KW-1185">Reference proteome</keyword>
<proteinExistence type="predicted"/>
<dbReference type="AlphaFoldDB" id="A0A512RRK7"/>
<feature type="region of interest" description="Disordered" evidence="1">
    <location>
        <begin position="23"/>
        <end position="62"/>
    </location>
</feature>
<dbReference type="EMBL" id="BKAU01000006">
    <property type="protein sequence ID" value="GEP98333.1"/>
    <property type="molecule type" value="Genomic_DNA"/>
</dbReference>
<comment type="caution">
    <text evidence="2">The sequence shown here is derived from an EMBL/GenBank/DDBJ whole genome shotgun (WGS) entry which is preliminary data.</text>
</comment>
<protein>
    <submittedName>
        <fullName evidence="2">Uncharacterized protein</fullName>
    </submittedName>
</protein>
<evidence type="ECO:0000313" key="3">
    <source>
        <dbReference type="Proteomes" id="UP000321436"/>
    </source>
</evidence>